<keyword evidence="1" id="KW-1133">Transmembrane helix</keyword>
<proteinExistence type="predicted"/>
<reference evidence="3" key="1">
    <citation type="journal article" date="2016" name="Nature">
        <title>Genome evolution in the allotetraploid frog Xenopus laevis.</title>
        <authorList>
            <person name="Session A.M."/>
            <person name="Uno Y."/>
            <person name="Kwon T."/>
            <person name="Chapman J.A."/>
            <person name="Toyoda A."/>
            <person name="Takahashi S."/>
            <person name="Fukui A."/>
            <person name="Hikosaka A."/>
            <person name="Suzuki A."/>
            <person name="Kondo M."/>
            <person name="van Heeringen S.J."/>
            <person name="Quigley I."/>
            <person name="Heinz S."/>
            <person name="Ogino H."/>
            <person name="Ochi H."/>
            <person name="Hellsten U."/>
            <person name="Lyons J.B."/>
            <person name="Simakov O."/>
            <person name="Putnam N."/>
            <person name="Stites J."/>
            <person name="Kuroki Y."/>
            <person name="Tanaka T."/>
            <person name="Michiue T."/>
            <person name="Watanabe M."/>
            <person name="Bogdanovic O."/>
            <person name="Lister R."/>
            <person name="Georgiou G."/>
            <person name="Paranjpe S.S."/>
            <person name="van Kruijsbergen I."/>
            <person name="Shu S."/>
            <person name="Carlson J."/>
            <person name="Kinoshita T."/>
            <person name="Ohta Y."/>
            <person name="Mawaribuchi S."/>
            <person name="Jenkins J."/>
            <person name="Grimwood J."/>
            <person name="Schmutz J."/>
            <person name="Mitros T."/>
            <person name="Mozaffari S.V."/>
            <person name="Suzuki Y."/>
            <person name="Haramoto Y."/>
            <person name="Yamamoto T.S."/>
            <person name="Takagi C."/>
            <person name="Heald R."/>
            <person name="Miller K."/>
            <person name="Haudenschild C."/>
            <person name="Kitzman J."/>
            <person name="Nakayama T."/>
            <person name="Izutsu Y."/>
            <person name="Robert J."/>
            <person name="Fortriede J."/>
            <person name="Burns K."/>
            <person name="Lotay V."/>
            <person name="Karimi K."/>
            <person name="Yasuoka Y."/>
            <person name="Dichmann D.S."/>
            <person name="Flajnik M.F."/>
            <person name="Houston D.W."/>
            <person name="Shendure J."/>
            <person name="DuPasquier L."/>
            <person name="Vize P.D."/>
            <person name="Zorn A.M."/>
            <person name="Ito M."/>
            <person name="Marcotte E.M."/>
            <person name="Wallingford J.B."/>
            <person name="Ito Y."/>
            <person name="Asashima M."/>
            <person name="Ueno N."/>
            <person name="Matsuda Y."/>
            <person name="Veenstra G.J."/>
            <person name="Fujiyama A."/>
            <person name="Harland R.M."/>
            <person name="Taira M."/>
            <person name="Rokhsar D.S."/>
        </authorList>
    </citation>
    <scope>NUCLEOTIDE SEQUENCE [LARGE SCALE GENOMIC DNA]</scope>
    <source>
        <strain evidence="3">J</strain>
    </source>
</reference>
<evidence type="ECO:0000256" key="1">
    <source>
        <dbReference type="SAM" id="Phobius"/>
    </source>
</evidence>
<protein>
    <submittedName>
        <fullName evidence="2">Uncharacterized protein</fullName>
    </submittedName>
</protein>
<feature type="transmembrane region" description="Helical" evidence="1">
    <location>
        <begin position="48"/>
        <end position="67"/>
    </location>
</feature>
<gene>
    <name evidence="2" type="ORF">XELAEV_18028703mg</name>
</gene>
<dbReference type="EMBL" id="CM004475">
    <property type="protein sequence ID" value="OCT77611.1"/>
    <property type="molecule type" value="Genomic_DNA"/>
</dbReference>
<evidence type="ECO:0000313" key="2">
    <source>
        <dbReference type="EMBL" id="OCT77611.1"/>
    </source>
</evidence>
<sequence length="148" mass="16951">MHNYHYNETTKYIFPNPSKTSQKSLAGGICCQMTPNLSVFPSRGAQNIMYSISNLLLPLITIIFLAYKSNIVRRLRHHPRAVFSSNPRRWASGVLTDGMNRQCSSGVYHSTRNPAILGQSQKWKNVILNVNIYWAHRDKWISAGSQEW</sequence>
<dbReference type="AlphaFoldDB" id="A0A974HHF7"/>
<keyword evidence="1" id="KW-0812">Transmembrane</keyword>
<evidence type="ECO:0000313" key="3">
    <source>
        <dbReference type="Proteomes" id="UP000694892"/>
    </source>
</evidence>
<dbReference type="Proteomes" id="UP000694892">
    <property type="component" value="Chromosome 5S"/>
</dbReference>
<name>A0A974HHF7_XENLA</name>
<keyword evidence="1" id="KW-0472">Membrane</keyword>
<organism evidence="2 3">
    <name type="scientific">Xenopus laevis</name>
    <name type="common">African clawed frog</name>
    <dbReference type="NCBI Taxonomy" id="8355"/>
    <lineage>
        <taxon>Eukaryota</taxon>
        <taxon>Metazoa</taxon>
        <taxon>Chordata</taxon>
        <taxon>Craniata</taxon>
        <taxon>Vertebrata</taxon>
        <taxon>Euteleostomi</taxon>
        <taxon>Amphibia</taxon>
        <taxon>Batrachia</taxon>
        <taxon>Anura</taxon>
        <taxon>Pipoidea</taxon>
        <taxon>Pipidae</taxon>
        <taxon>Xenopodinae</taxon>
        <taxon>Xenopus</taxon>
        <taxon>Xenopus</taxon>
    </lineage>
</organism>
<accession>A0A974HHF7</accession>